<feature type="transmembrane region" description="Helical" evidence="5">
    <location>
        <begin position="146"/>
        <end position="166"/>
    </location>
</feature>
<evidence type="ECO:0000259" key="6">
    <source>
        <dbReference type="PROSITE" id="PS50850"/>
    </source>
</evidence>
<feature type="transmembrane region" description="Helical" evidence="5">
    <location>
        <begin position="54"/>
        <end position="74"/>
    </location>
</feature>
<feature type="transmembrane region" description="Helical" evidence="5">
    <location>
        <begin position="86"/>
        <end position="109"/>
    </location>
</feature>
<dbReference type="Pfam" id="PF07690">
    <property type="entry name" value="MFS_1"/>
    <property type="match status" value="1"/>
</dbReference>
<feature type="transmembrane region" description="Helical" evidence="5">
    <location>
        <begin position="343"/>
        <end position="362"/>
    </location>
</feature>
<evidence type="ECO:0000313" key="7">
    <source>
        <dbReference type="EMBL" id="MFF3669715.1"/>
    </source>
</evidence>
<keyword evidence="2 5" id="KW-0812">Transmembrane</keyword>
<dbReference type="Gene3D" id="1.20.1720.10">
    <property type="entry name" value="Multidrug resistance protein D"/>
    <property type="match status" value="1"/>
</dbReference>
<dbReference type="InterPro" id="IPR020846">
    <property type="entry name" value="MFS_dom"/>
</dbReference>
<dbReference type="CDD" id="cd17321">
    <property type="entry name" value="MFS_MMR_MDR_like"/>
    <property type="match status" value="1"/>
</dbReference>
<evidence type="ECO:0000313" key="8">
    <source>
        <dbReference type="Proteomes" id="UP001602013"/>
    </source>
</evidence>
<feature type="transmembrane region" description="Helical" evidence="5">
    <location>
        <begin position="115"/>
        <end position="134"/>
    </location>
</feature>
<dbReference type="InterPro" id="IPR036259">
    <property type="entry name" value="MFS_trans_sf"/>
</dbReference>
<dbReference type="EMBL" id="JBIASD010000023">
    <property type="protein sequence ID" value="MFF3669715.1"/>
    <property type="molecule type" value="Genomic_DNA"/>
</dbReference>
<accession>A0ABW6SXK4</accession>
<feature type="domain" description="Major facilitator superfamily (MFS) profile" evidence="6">
    <location>
        <begin position="20"/>
        <end position="479"/>
    </location>
</feature>
<keyword evidence="3 5" id="KW-1133">Transmembrane helix</keyword>
<name>A0ABW6SXK4_9ACTN</name>
<dbReference type="RefSeq" id="WP_387415987.1">
    <property type="nucleotide sequence ID" value="NZ_JBIASD010000023.1"/>
</dbReference>
<feature type="transmembrane region" description="Helical" evidence="5">
    <location>
        <begin position="19"/>
        <end position="42"/>
    </location>
</feature>
<evidence type="ECO:0000256" key="5">
    <source>
        <dbReference type="SAM" id="Phobius"/>
    </source>
</evidence>
<keyword evidence="8" id="KW-1185">Reference proteome</keyword>
<evidence type="ECO:0000256" key="3">
    <source>
        <dbReference type="ARBA" id="ARBA00022989"/>
    </source>
</evidence>
<feature type="transmembrane region" description="Helical" evidence="5">
    <location>
        <begin position="178"/>
        <end position="199"/>
    </location>
</feature>
<dbReference type="Proteomes" id="UP001602013">
    <property type="component" value="Unassembled WGS sequence"/>
</dbReference>
<feature type="transmembrane region" description="Helical" evidence="5">
    <location>
        <begin position="279"/>
        <end position="302"/>
    </location>
</feature>
<evidence type="ECO:0000256" key="1">
    <source>
        <dbReference type="ARBA" id="ARBA00004651"/>
    </source>
</evidence>
<dbReference type="Gene3D" id="1.20.1250.20">
    <property type="entry name" value="MFS general substrate transporter like domains"/>
    <property type="match status" value="1"/>
</dbReference>
<proteinExistence type="predicted"/>
<protein>
    <submittedName>
        <fullName evidence="7">MFS transporter</fullName>
    </submittedName>
</protein>
<evidence type="ECO:0000256" key="4">
    <source>
        <dbReference type="ARBA" id="ARBA00023136"/>
    </source>
</evidence>
<dbReference type="PANTHER" id="PTHR42718">
    <property type="entry name" value="MAJOR FACILITATOR SUPERFAMILY MULTIDRUG TRANSPORTER MFSC"/>
    <property type="match status" value="1"/>
</dbReference>
<keyword evidence="4 5" id="KW-0472">Membrane</keyword>
<organism evidence="7 8">
    <name type="scientific">Microtetraspora malaysiensis</name>
    <dbReference type="NCBI Taxonomy" id="161358"/>
    <lineage>
        <taxon>Bacteria</taxon>
        <taxon>Bacillati</taxon>
        <taxon>Actinomycetota</taxon>
        <taxon>Actinomycetes</taxon>
        <taxon>Streptosporangiales</taxon>
        <taxon>Streptosporangiaceae</taxon>
        <taxon>Microtetraspora</taxon>
    </lineage>
</organism>
<feature type="transmembrane region" description="Helical" evidence="5">
    <location>
        <begin position="410"/>
        <end position="432"/>
    </location>
</feature>
<feature type="transmembrane region" description="Helical" evidence="5">
    <location>
        <begin position="374"/>
        <end position="398"/>
    </location>
</feature>
<feature type="transmembrane region" description="Helical" evidence="5">
    <location>
        <begin position="211"/>
        <end position="231"/>
    </location>
</feature>
<dbReference type="PROSITE" id="PS50850">
    <property type="entry name" value="MFS"/>
    <property type="match status" value="1"/>
</dbReference>
<dbReference type="PANTHER" id="PTHR42718:SF39">
    <property type="entry name" value="ACTINORHODIN TRANSPORTER-RELATED"/>
    <property type="match status" value="1"/>
</dbReference>
<feature type="transmembrane region" description="Helical" evidence="5">
    <location>
        <begin position="452"/>
        <end position="474"/>
    </location>
</feature>
<sequence length="487" mass="50269">MASTTVADQARPAGKGRSLALLTILLAAFLDLIGVTIVNVVLPPLQADLHASPAHLQWIQAGYTLAFAVGMISGARLGDLLGHKRVFIAGIAGFAAASGLCALAAGPGLLVAARALQGLCAAAMIPQVLSQIQVMYAPRERGGPMAAFAALSGLAATLGPIAGPALLEWDLWGAGWRLVFWVNVPLAALAVVASATLLPDSRAETASRLDLAGVALSAAGLLLVLYPLITAADRSGWPLWTWICLGAGLVVLAAFVLWERRVAAPLVQMSLFRFRSVNGGLLVQMLFFIPTMGFFMVFMLFLQQGLGMSPMRSGLMILPWSVAVPVLATVSAALLLPRIGRATVQIGLVVMALGFALVATATTGATPDTGWSDLVWGVLVGGAGMGMVVAPLLQLTLNDVPVSDAGSGSALYNTVTQLAASVGVAVIGTFFFTRVRGTDHTPQALAEGFGDAQAGSLWLSIALLAVAFAATFLLPRKPTASPTPHGK</sequence>
<feature type="transmembrane region" description="Helical" evidence="5">
    <location>
        <begin position="314"/>
        <end position="336"/>
    </location>
</feature>
<evidence type="ECO:0000256" key="2">
    <source>
        <dbReference type="ARBA" id="ARBA00022692"/>
    </source>
</evidence>
<comment type="caution">
    <text evidence="7">The sequence shown here is derived from an EMBL/GenBank/DDBJ whole genome shotgun (WGS) entry which is preliminary data.</text>
</comment>
<dbReference type="InterPro" id="IPR011701">
    <property type="entry name" value="MFS"/>
</dbReference>
<gene>
    <name evidence="7" type="ORF">ACFYXI_29415</name>
</gene>
<feature type="transmembrane region" description="Helical" evidence="5">
    <location>
        <begin position="237"/>
        <end position="258"/>
    </location>
</feature>
<dbReference type="SUPFAM" id="SSF103473">
    <property type="entry name" value="MFS general substrate transporter"/>
    <property type="match status" value="1"/>
</dbReference>
<reference evidence="7 8" key="1">
    <citation type="submission" date="2024-10" db="EMBL/GenBank/DDBJ databases">
        <title>The Natural Products Discovery Center: Release of the First 8490 Sequenced Strains for Exploring Actinobacteria Biosynthetic Diversity.</title>
        <authorList>
            <person name="Kalkreuter E."/>
            <person name="Kautsar S.A."/>
            <person name="Yang D."/>
            <person name="Bader C.D."/>
            <person name="Teijaro C.N."/>
            <person name="Fluegel L."/>
            <person name="Davis C.M."/>
            <person name="Simpson J.R."/>
            <person name="Lauterbach L."/>
            <person name="Steele A.D."/>
            <person name="Gui C."/>
            <person name="Meng S."/>
            <person name="Li G."/>
            <person name="Viehrig K."/>
            <person name="Ye F."/>
            <person name="Su P."/>
            <person name="Kiefer A.F."/>
            <person name="Nichols A."/>
            <person name="Cepeda A.J."/>
            <person name="Yan W."/>
            <person name="Fan B."/>
            <person name="Jiang Y."/>
            <person name="Adhikari A."/>
            <person name="Zheng C.-J."/>
            <person name="Schuster L."/>
            <person name="Cowan T.M."/>
            <person name="Smanski M.J."/>
            <person name="Chevrette M.G."/>
            <person name="De Carvalho L.P.S."/>
            <person name="Shen B."/>
        </authorList>
    </citation>
    <scope>NUCLEOTIDE SEQUENCE [LARGE SCALE GENOMIC DNA]</scope>
    <source>
        <strain evidence="7 8">NPDC002173</strain>
    </source>
</reference>
<comment type="subcellular location">
    <subcellularLocation>
        <location evidence="1">Cell membrane</location>
        <topology evidence="1">Multi-pass membrane protein</topology>
    </subcellularLocation>
</comment>